<name>A0A5N6QDT6_9ROSI</name>
<reference evidence="2 3" key="1">
    <citation type="submission" date="2019-06" db="EMBL/GenBank/DDBJ databases">
        <title>A chromosomal-level reference genome of Carpinus fangiana (Coryloideae, Betulaceae).</title>
        <authorList>
            <person name="Yang X."/>
            <person name="Wang Z."/>
            <person name="Zhang L."/>
            <person name="Hao G."/>
            <person name="Liu J."/>
            <person name="Yang Y."/>
        </authorList>
    </citation>
    <scope>NUCLEOTIDE SEQUENCE [LARGE SCALE GENOMIC DNA]</scope>
    <source>
        <strain evidence="2">Cfa_2016G</strain>
        <tissue evidence="2">Leaf</tissue>
    </source>
</reference>
<gene>
    <name evidence="2" type="ORF">FH972_001518</name>
</gene>
<dbReference type="OrthoDB" id="1733946at2759"/>
<keyword evidence="3" id="KW-1185">Reference proteome</keyword>
<dbReference type="Proteomes" id="UP000327013">
    <property type="component" value="Chromosome 1"/>
</dbReference>
<evidence type="ECO:0000313" key="2">
    <source>
        <dbReference type="EMBL" id="KAE7996829.1"/>
    </source>
</evidence>
<proteinExistence type="predicted"/>
<protein>
    <submittedName>
        <fullName evidence="2">Uncharacterized protein</fullName>
    </submittedName>
</protein>
<sequence length="114" mass="12932">MIDWFTLSLGILFHCLIFLVDAAGSYLQYSMGPIRGFKKRKKADKKVDQNVLAASLRSQPQPLDWWDDFSQRITGRVLQSPMFLAMSGLLLMKALDGISLPLVKFEDMGQCSFQ</sequence>
<dbReference type="AlphaFoldDB" id="A0A5N6QDT6"/>
<feature type="chain" id="PRO_5024397028" evidence="1">
    <location>
        <begin position="23"/>
        <end position="114"/>
    </location>
</feature>
<keyword evidence="1" id="KW-0732">Signal</keyword>
<evidence type="ECO:0000313" key="3">
    <source>
        <dbReference type="Proteomes" id="UP000327013"/>
    </source>
</evidence>
<feature type="signal peptide" evidence="1">
    <location>
        <begin position="1"/>
        <end position="22"/>
    </location>
</feature>
<dbReference type="EMBL" id="CM017321">
    <property type="protein sequence ID" value="KAE7996829.1"/>
    <property type="molecule type" value="Genomic_DNA"/>
</dbReference>
<evidence type="ECO:0000256" key="1">
    <source>
        <dbReference type="SAM" id="SignalP"/>
    </source>
</evidence>
<organism evidence="2 3">
    <name type="scientific">Carpinus fangiana</name>
    <dbReference type="NCBI Taxonomy" id="176857"/>
    <lineage>
        <taxon>Eukaryota</taxon>
        <taxon>Viridiplantae</taxon>
        <taxon>Streptophyta</taxon>
        <taxon>Embryophyta</taxon>
        <taxon>Tracheophyta</taxon>
        <taxon>Spermatophyta</taxon>
        <taxon>Magnoliopsida</taxon>
        <taxon>eudicotyledons</taxon>
        <taxon>Gunneridae</taxon>
        <taxon>Pentapetalae</taxon>
        <taxon>rosids</taxon>
        <taxon>fabids</taxon>
        <taxon>Fagales</taxon>
        <taxon>Betulaceae</taxon>
        <taxon>Carpinus</taxon>
    </lineage>
</organism>
<accession>A0A5N6QDT6</accession>